<protein>
    <submittedName>
        <fullName evidence="1">Uncharacterized protein</fullName>
    </submittedName>
</protein>
<organism evidence="1 2">
    <name type="scientific">Ranatra chinensis</name>
    <dbReference type="NCBI Taxonomy" id="642074"/>
    <lineage>
        <taxon>Eukaryota</taxon>
        <taxon>Metazoa</taxon>
        <taxon>Ecdysozoa</taxon>
        <taxon>Arthropoda</taxon>
        <taxon>Hexapoda</taxon>
        <taxon>Insecta</taxon>
        <taxon>Pterygota</taxon>
        <taxon>Neoptera</taxon>
        <taxon>Paraneoptera</taxon>
        <taxon>Hemiptera</taxon>
        <taxon>Heteroptera</taxon>
        <taxon>Panheteroptera</taxon>
        <taxon>Nepomorpha</taxon>
        <taxon>Nepidae</taxon>
        <taxon>Ranatrinae</taxon>
        <taxon>Ranatra</taxon>
    </lineage>
</organism>
<dbReference type="PANTHER" id="PTHR16199">
    <property type="entry name" value="CONDENSIN-2 COMPLEX SUBUNIT G2"/>
    <property type="match status" value="1"/>
</dbReference>
<dbReference type="PANTHER" id="PTHR16199:SF4">
    <property type="entry name" value="CONDENSIN-2 COMPLEX SUBUNIT G2"/>
    <property type="match status" value="1"/>
</dbReference>
<dbReference type="EMBL" id="JBFDAA010000013">
    <property type="protein sequence ID" value="KAL1122957.1"/>
    <property type="molecule type" value="Genomic_DNA"/>
</dbReference>
<proteinExistence type="predicted"/>
<keyword evidence="2" id="KW-1185">Reference proteome</keyword>
<dbReference type="Gene3D" id="1.25.10.10">
    <property type="entry name" value="Leucine-rich Repeat Variant"/>
    <property type="match status" value="1"/>
</dbReference>
<accession>A0ABD0Y6T7</accession>
<sequence length="163" mass="18715">MHAFPLEKSAGGITENIQFKEKQFKEIVDLLVDDYHFVRIIAIRGVCHHLMETIECFAVIEVKTLLKTLADTLANDGSTYLVRLAVFEGFAEMVKKKESAQLLESILPQMKLHIHDENEKVRCAFVKILQNVKDHPDTMSIKYWDIVPIDHLAARLEVNPIIF</sequence>
<dbReference type="AlphaFoldDB" id="A0ABD0Y6T7"/>
<evidence type="ECO:0000313" key="2">
    <source>
        <dbReference type="Proteomes" id="UP001558652"/>
    </source>
</evidence>
<dbReference type="Proteomes" id="UP001558652">
    <property type="component" value="Unassembled WGS sequence"/>
</dbReference>
<evidence type="ECO:0000313" key="1">
    <source>
        <dbReference type="EMBL" id="KAL1122957.1"/>
    </source>
</evidence>
<dbReference type="InterPro" id="IPR016024">
    <property type="entry name" value="ARM-type_fold"/>
</dbReference>
<reference evidence="1 2" key="1">
    <citation type="submission" date="2024-07" db="EMBL/GenBank/DDBJ databases">
        <title>Chromosome-level genome assembly of the water stick insect Ranatra chinensis (Heteroptera: Nepidae).</title>
        <authorList>
            <person name="Liu X."/>
        </authorList>
    </citation>
    <scope>NUCLEOTIDE SEQUENCE [LARGE SCALE GENOMIC DNA]</scope>
    <source>
        <strain evidence="1">Cailab_2021Rc</strain>
        <tissue evidence="1">Muscle</tissue>
    </source>
</reference>
<dbReference type="SUPFAM" id="SSF48371">
    <property type="entry name" value="ARM repeat"/>
    <property type="match status" value="1"/>
</dbReference>
<name>A0ABD0Y6T7_9HEMI</name>
<comment type="caution">
    <text evidence="1">The sequence shown here is derived from an EMBL/GenBank/DDBJ whole genome shotgun (WGS) entry which is preliminary data.</text>
</comment>
<dbReference type="InterPro" id="IPR011989">
    <property type="entry name" value="ARM-like"/>
</dbReference>
<gene>
    <name evidence="1" type="ORF">AAG570_003282</name>
</gene>